<dbReference type="AlphaFoldDB" id="A0AAE1VXX7"/>
<sequence length="368" mass="41690">MGRGRNCYMATLGNNGFILFCSLFLAGYFVHGSTPYDYSATIECLKQPLDPQYGGGLIANPGFDKDIEAWEVDGRVKIETRQSGGNKFIVAYNRTDPFTWVQLSEGSDIVVAMIYNSVQEKVTTVGSVIAKSGGWSMIKGGLTVDQNVPAVLHFQCNHTKSDLRVDSVSLKEFTKHEWQENRFTTAVFDNEMKWYYVEGLQGRENYSTPDAMLKFFEDHGIDVYVEKLQEIKAFPWNEELVIGIGLQGHFDSHPNIPYVRAVLDVLGETKMPIWLTELNVEPCPKHAYFLEEIMREAYAHPAVKGMMIWIGWKPDECNEMYNAGALRSRFSHGDYCVTVYNPNTGANFTKEVKVYDENSETLDVLITL</sequence>
<dbReference type="Gene3D" id="3.20.20.80">
    <property type="entry name" value="Glycosidases"/>
    <property type="match status" value="2"/>
</dbReference>
<dbReference type="PANTHER" id="PTHR31490:SF80">
    <property type="entry name" value="ENDO-1,4-BETA-XYLANASE A-LIKE ISOFORM X1"/>
    <property type="match status" value="1"/>
</dbReference>
<keyword evidence="2" id="KW-1185">Reference proteome</keyword>
<reference evidence="1" key="1">
    <citation type="submission" date="2023-12" db="EMBL/GenBank/DDBJ databases">
        <title>Genome assembly of Anisodus tanguticus.</title>
        <authorList>
            <person name="Wang Y.-J."/>
        </authorList>
    </citation>
    <scope>NUCLEOTIDE SEQUENCE</scope>
    <source>
        <strain evidence="1">KB-2021</strain>
        <tissue evidence="1">Leaf</tissue>
    </source>
</reference>
<dbReference type="SUPFAM" id="SSF51445">
    <property type="entry name" value="(Trans)glycosidases"/>
    <property type="match status" value="1"/>
</dbReference>
<evidence type="ECO:0000313" key="2">
    <source>
        <dbReference type="Proteomes" id="UP001291623"/>
    </source>
</evidence>
<dbReference type="InterPro" id="IPR017853">
    <property type="entry name" value="GH"/>
</dbReference>
<dbReference type="GO" id="GO:0004553">
    <property type="term" value="F:hydrolase activity, hydrolyzing O-glycosyl compounds"/>
    <property type="evidence" value="ECO:0007669"/>
    <property type="project" value="InterPro"/>
</dbReference>
<organism evidence="1 2">
    <name type="scientific">Anisodus tanguticus</name>
    <dbReference type="NCBI Taxonomy" id="243964"/>
    <lineage>
        <taxon>Eukaryota</taxon>
        <taxon>Viridiplantae</taxon>
        <taxon>Streptophyta</taxon>
        <taxon>Embryophyta</taxon>
        <taxon>Tracheophyta</taxon>
        <taxon>Spermatophyta</taxon>
        <taxon>Magnoliopsida</taxon>
        <taxon>eudicotyledons</taxon>
        <taxon>Gunneridae</taxon>
        <taxon>Pentapetalae</taxon>
        <taxon>asterids</taxon>
        <taxon>lamiids</taxon>
        <taxon>Solanales</taxon>
        <taxon>Solanaceae</taxon>
        <taxon>Solanoideae</taxon>
        <taxon>Hyoscyameae</taxon>
        <taxon>Anisodus</taxon>
    </lineage>
</organism>
<dbReference type="SUPFAM" id="SSF49785">
    <property type="entry name" value="Galactose-binding domain-like"/>
    <property type="match status" value="1"/>
</dbReference>
<proteinExistence type="predicted"/>
<evidence type="ECO:0000313" key="1">
    <source>
        <dbReference type="EMBL" id="KAK4378580.1"/>
    </source>
</evidence>
<dbReference type="InterPro" id="IPR008979">
    <property type="entry name" value="Galactose-bd-like_sf"/>
</dbReference>
<protein>
    <recommendedName>
        <fullName evidence="3">GH10 domain-containing protein</fullName>
    </recommendedName>
</protein>
<dbReference type="Gene3D" id="2.60.120.260">
    <property type="entry name" value="Galactose-binding domain-like"/>
    <property type="match status" value="1"/>
</dbReference>
<name>A0AAE1VXX7_9SOLA</name>
<comment type="caution">
    <text evidence="1">The sequence shown here is derived from an EMBL/GenBank/DDBJ whole genome shotgun (WGS) entry which is preliminary data.</text>
</comment>
<dbReference type="EMBL" id="JAVYJV010000001">
    <property type="protein sequence ID" value="KAK4378580.1"/>
    <property type="molecule type" value="Genomic_DNA"/>
</dbReference>
<evidence type="ECO:0008006" key="3">
    <source>
        <dbReference type="Google" id="ProtNLM"/>
    </source>
</evidence>
<dbReference type="Proteomes" id="UP001291623">
    <property type="component" value="Unassembled WGS sequence"/>
</dbReference>
<dbReference type="PANTHER" id="PTHR31490">
    <property type="entry name" value="GLYCOSYL HYDROLASE"/>
    <property type="match status" value="1"/>
</dbReference>
<dbReference type="InterPro" id="IPR044846">
    <property type="entry name" value="GH10"/>
</dbReference>
<gene>
    <name evidence="1" type="ORF">RND71_000442</name>
</gene>
<accession>A0AAE1VXX7</accession>
<dbReference type="GO" id="GO:0005975">
    <property type="term" value="P:carbohydrate metabolic process"/>
    <property type="evidence" value="ECO:0007669"/>
    <property type="project" value="InterPro"/>
</dbReference>